<comment type="subcellular location">
    <subcellularLocation>
        <location evidence="2">Cell membrane</location>
        <topology evidence="2">Multi-pass membrane protein</topology>
    </subcellularLocation>
</comment>
<dbReference type="GO" id="GO:0046872">
    <property type="term" value="F:metal ion binding"/>
    <property type="evidence" value="ECO:0007669"/>
    <property type="project" value="UniProtKB-KW"/>
</dbReference>
<dbReference type="AlphaFoldDB" id="A0A0G1VNN2"/>
<dbReference type="GO" id="GO:0006508">
    <property type="term" value="P:proteolysis"/>
    <property type="evidence" value="ECO:0007669"/>
    <property type="project" value="UniProtKB-KW"/>
</dbReference>
<evidence type="ECO:0000256" key="6">
    <source>
        <dbReference type="ARBA" id="ARBA00022692"/>
    </source>
</evidence>
<evidence type="ECO:0000256" key="13">
    <source>
        <dbReference type="SAM" id="Phobius"/>
    </source>
</evidence>
<dbReference type="EMBL" id="LCPZ01000021">
    <property type="protein sequence ID" value="KKW07905.1"/>
    <property type="molecule type" value="Genomic_DNA"/>
</dbReference>
<keyword evidence="5" id="KW-0645">Protease</keyword>
<dbReference type="GO" id="GO:0005886">
    <property type="term" value="C:plasma membrane"/>
    <property type="evidence" value="ECO:0007669"/>
    <property type="project" value="UniProtKB-SubCell"/>
</dbReference>
<dbReference type="InterPro" id="IPR044537">
    <property type="entry name" value="Rip2-like"/>
</dbReference>
<comment type="caution">
    <text evidence="15">The sequence shown here is derived from an EMBL/GenBank/DDBJ whole genome shotgun (WGS) entry which is preliminary data.</text>
</comment>
<keyword evidence="11" id="KW-0482">Metalloprotease</keyword>
<comment type="cofactor">
    <cofactor evidence="1">
        <name>Zn(2+)</name>
        <dbReference type="ChEBI" id="CHEBI:29105"/>
    </cofactor>
</comment>
<accession>A0A0G1VNN2</accession>
<dbReference type="Proteomes" id="UP000033965">
    <property type="component" value="Unassembled WGS sequence"/>
</dbReference>
<keyword evidence="9" id="KW-0862">Zinc</keyword>
<evidence type="ECO:0000256" key="2">
    <source>
        <dbReference type="ARBA" id="ARBA00004651"/>
    </source>
</evidence>
<organism evidence="15 16">
    <name type="scientific">Candidatus Kaiserbacteria bacterium GW2011_GWA2_49_19</name>
    <dbReference type="NCBI Taxonomy" id="1618669"/>
    <lineage>
        <taxon>Bacteria</taxon>
        <taxon>Candidatus Kaiseribacteriota</taxon>
    </lineage>
</organism>
<keyword evidence="8" id="KW-0378">Hydrolase</keyword>
<protein>
    <submittedName>
        <fullName evidence="15">Peptidase</fullName>
    </submittedName>
</protein>
<reference evidence="15" key="1">
    <citation type="journal article" date="2015" name="Nature">
        <title>rRNA introns, odd ribosomes, and small enigmatic genomes across a large radiation of phyla.</title>
        <authorList>
            <person name="Brown C.T."/>
            <person name="Hug L.A."/>
            <person name="Thomas B.C."/>
            <person name="Sharon I."/>
            <person name="Castelle C.J."/>
            <person name="Singh A."/>
            <person name="Wilkins M.J."/>
            <person name="Williams K.H."/>
            <person name="Banfield J.F."/>
        </authorList>
    </citation>
    <scope>NUCLEOTIDE SEQUENCE [LARGE SCALE GENOMIC DNA]</scope>
</reference>
<evidence type="ECO:0000256" key="10">
    <source>
        <dbReference type="ARBA" id="ARBA00022989"/>
    </source>
</evidence>
<keyword evidence="6 13" id="KW-0812">Transmembrane</keyword>
<keyword evidence="4" id="KW-1003">Cell membrane</keyword>
<feature type="transmembrane region" description="Helical" evidence="13">
    <location>
        <begin position="117"/>
        <end position="140"/>
    </location>
</feature>
<dbReference type="Pfam" id="PF02163">
    <property type="entry name" value="Peptidase_M50"/>
    <property type="match status" value="1"/>
</dbReference>
<feature type="transmembrane region" description="Helical" evidence="13">
    <location>
        <begin position="91"/>
        <end position="111"/>
    </location>
</feature>
<evidence type="ECO:0000256" key="7">
    <source>
        <dbReference type="ARBA" id="ARBA00022723"/>
    </source>
</evidence>
<evidence type="ECO:0000256" key="1">
    <source>
        <dbReference type="ARBA" id="ARBA00001947"/>
    </source>
</evidence>
<evidence type="ECO:0000259" key="14">
    <source>
        <dbReference type="Pfam" id="PF02163"/>
    </source>
</evidence>
<proteinExistence type="inferred from homology"/>
<evidence type="ECO:0000313" key="15">
    <source>
        <dbReference type="EMBL" id="KKW07905.1"/>
    </source>
</evidence>
<keyword evidence="7" id="KW-0479">Metal-binding</keyword>
<evidence type="ECO:0000256" key="12">
    <source>
        <dbReference type="ARBA" id="ARBA00023136"/>
    </source>
</evidence>
<evidence type="ECO:0000313" key="16">
    <source>
        <dbReference type="Proteomes" id="UP000033965"/>
    </source>
</evidence>
<feature type="transmembrane region" description="Helical" evidence="13">
    <location>
        <begin position="54"/>
        <end position="71"/>
    </location>
</feature>
<keyword evidence="12 13" id="KW-0472">Membrane</keyword>
<evidence type="ECO:0000256" key="3">
    <source>
        <dbReference type="ARBA" id="ARBA00007931"/>
    </source>
</evidence>
<evidence type="ECO:0000256" key="4">
    <source>
        <dbReference type="ARBA" id="ARBA00022475"/>
    </source>
</evidence>
<comment type="similarity">
    <text evidence="3">Belongs to the peptidase M50B family.</text>
</comment>
<dbReference type="InterPro" id="IPR052348">
    <property type="entry name" value="Metallopeptidase_M50B"/>
</dbReference>
<dbReference type="InterPro" id="IPR008915">
    <property type="entry name" value="Peptidase_M50"/>
</dbReference>
<feature type="domain" description="Peptidase M50" evidence="14">
    <location>
        <begin position="126"/>
        <end position="178"/>
    </location>
</feature>
<sequence>MIQTLFQSPVAFLMSLLAIIAAISIHEFSHAWAADKLGDPTPRLQGRLTLNPKAHLDPIGTLMLILFRFGWGKPVMFDPFNLKNPRRDAMLIGLAGPASNLISAAAAALVMRLMGPMSLMGLMLTPFIVISVVLAVFNLVPVHPLDGGKIIAGLLPREMAKEFEAVMRTWGTMILIFLIFPWGGTSAVFYLIGPVVSLLLGLLLPGTGRLI</sequence>
<gene>
    <name evidence="15" type="ORF">UY44_C0021G0006</name>
</gene>
<feature type="transmembrane region" description="Helical" evidence="13">
    <location>
        <begin position="12"/>
        <end position="34"/>
    </location>
</feature>
<evidence type="ECO:0000256" key="11">
    <source>
        <dbReference type="ARBA" id="ARBA00023049"/>
    </source>
</evidence>
<evidence type="ECO:0000256" key="8">
    <source>
        <dbReference type="ARBA" id="ARBA00022801"/>
    </source>
</evidence>
<keyword evidence="10 13" id="KW-1133">Transmembrane helix</keyword>
<evidence type="ECO:0000256" key="9">
    <source>
        <dbReference type="ARBA" id="ARBA00022833"/>
    </source>
</evidence>
<name>A0A0G1VNN2_9BACT</name>
<dbReference type="PANTHER" id="PTHR35864">
    <property type="entry name" value="ZINC METALLOPROTEASE MJ0611-RELATED"/>
    <property type="match status" value="1"/>
</dbReference>
<evidence type="ECO:0000256" key="5">
    <source>
        <dbReference type="ARBA" id="ARBA00022670"/>
    </source>
</evidence>
<dbReference type="CDD" id="cd06158">
    <property type="entry name" value="S2P-M50_like_1"/>
    <property type="match status" value="1"/>
</dbReference>
<dbReference type="PANTHER" id="PTHR35864:SF1">
    <property type="entry name" value="ZINC METALLOPROTEASE YWHC-RELATED"/>
    <property type="match status" value="1"/>
</dbReference>
<dbReference type="GO" id="GO:0008237">
    <property type="term" value="F:metallopeptidase activity"/>
    <property type="evidence" value="ECO:0007669"/>
    <property type="project" value="UniProtKB-KW"/>
</dbReference>